<keyword evidence="2" id="KW-1133">Transmembrane helix</keyword>
<organism evidence="3 4">
    <name type="scientific">Saccharopolyspora gloriosae</name>
    <dbReference type="NCBI Taxonomy" id="455344"/>
    <lineage>
        <taxon>Bacteria</taxon>
        <taxon>Bacillati</taxon>
        <taxon>Actinomycetota</taxon>
        <taxon>Actinomycetes</taxon>
        <taxon>Pseudonocardiales</taxon>
        <taxon>Pseudonocardiaceae</taxon>
        <taxon>Saccharopolyspora</taxon>
    </lineage>
</organism>
<dbReference type="EMBL" id="JACHIV010000001">
    <property type="protein sequence ID" value="MBB5070105.1"/>
    <property type="molecule type" value="Genomic_DNA"/>
</dbReference>
<name>A0A840NJ88_9PSEU</name>
<protein>
    <submittedName>
        <fullName evidence="3">Uncharacterized protein</fullName>
    </submittedName>
</protein>
<comment type="caution">
    <text evidence="3">The sequence shown here is derived from an EMBL/GenBank/DDBJ whole genome shotgun (WGS) entry which is preliminary data.</text>
</comment>
<gene>
    <name evidence="3" type="ORF">BJ969_003193</name>
</gene>
<feature type="transmembrane region" description="Helical" evidence="2">
    <location>
        <begin position="15"/>
        <end position="38"/>
    </location>
</feature>
<reference evidence="3 4" key="1">
    <citation type="submission" date="2020-08" db="EMBL/GenBank/DDBJ databases">
        <title>Sequencing the genomes of 1000 actinobacteria strains.</title>
        <authorList>
            <person name="Klenk H.-P."/>
        </authorList>
    </citation>
    <scope>NUCLEOTIDE SEQUENCE [LARGE SCALE GENOMIC DNA]</scope>
    <source>
        <strain evidence="3 4">DSM 45582</strain>
    </source>
</reference>
<dbReference type="RefSeq" id="WP_221315838.1">
    <property type="nucleotide sequence ID" value="NZ_JACHIV010000001.1"/>
</dbReference>
<accession>A0A840NJ88</accession>
<evidence type="ECO:0000256" key="1">
    <source>
        <dbReference type="SAM" id="MobiDB-lite"/>
    </source>
</evidence>
<evidence type="ECO:0000256" key="2">
    <source>
        <dbReference type="SAM" id="Phobius"/>
    </source>
</evidence>
<dbReference type="Proteomes" id="UP000580474">
    <property type="component" value="Unassembled WGS sequence"/>
</dbReference>
<keyword evidence="4" id="KW-1185">Reference proteome</keyword>
<feature type="region of interest" description="Disordered" evidence="1">
    <location>
        <begin position="42"/>
        <end position="61"/>
    </location>
</feature>
<dbReference type="AlphaFoldDB" id="A0A840NJ88"/>
<evidence type="ECO:0000313" key="4">
    <source>
        <dbReference type="Proteomes" id="UP000580474"/>
    </source>
</evidence>
<evidence type="ECO:0000313" key="3">
    <source>
        <dbReference type="EMBL" id="MBB5070105.1"/>
    </source>
</evidence>
<keyword evidence="2" id="KW-0812">Transmembrane</keyword>
<proteinExistence type="predicted"/>
<keyword evidence="2" id="KW-0472">Membrane</keyword>
<sequence length="271" mass="27883">MSAPRSEARERRRAGVGLVAVVLGTLALVVMLVALIVARATTSDPNTTESREPVAAPSADLGSIEPGVLELVTRPMPVLPPQAVRPQPLSTGSAGPPITLPPTRPVRGGWIPGGVPGTARGALAQLAALDEAALRGADPDLYARGFTELSEPGAPGATETGLHSLLRSLRTSAGMPPTGPVPGMLADFQPTHGQIKGIAEGGRLVVACVLGQFSVDHRGQTVTAGIGDCQALRWNGHRWRIAAMPLAAPAPSAWPGSEDAVSVGYRELREG</sequence>